<organism evidence="1 2">
    <name type="scientific">Salvia divinorum</name>
    <name type="common">Maria pastora</name>
    <name type="synonym">Diviner's sage</name>
    <dbReference type="NCBI Taxonomy" id="28513"/>
    <lineage>
        <taxon>Eukaryota</taxon>
        <taxon>Viridiplantae</taxon>
        <taxon>Streptophyta</taxon>
        <taxon>Embryophyta</taxon>
        <taxon>Tracheophyta</taxon>
        <taxon>Spermatophyta</taxon>
        <taxon>Magnoliopsida</taxon>
        <taxon>eudicotyledons</taxon>
        <taxon>Gunneridae</taxon>
        <taxon>Pentapetalae</taxon>
        <taxon>asterids</taxon>
        <taxon>lamiids</taxon>
        <taxon>Lamiales</taxon>
        <taxon>Lamiaceae</taxon>
        <taxon>Nepetoideae</taxon>
        <taxon>Mentheae</taxon>
        <taxon>Salviinae</taxon>
        <taxon>Salvia</taxon>
        <taxon>Salvia subgen. Calosphace</taxon>
    </lineage>
</organism>
<protein>
    <submittedName>
        <fullName evidence="1">Uncharacterized protein</fullName>
    </submittedName>
</protein>
<evidence type="ECO:0000313" key="1">
    <source>
        <dbReference type="EMBL" id="KAL1545931.1"/>
    </source>
</evidence>
<dbReference type="Proteomes" id="UP001567538">
    <property type="component" value="Unassembled WGS sequence"/>
</dbReference>
<keyword evidence="2" id="KW-1185">Reference proteome</keyword>
<proteinExistence type="predicted"/>
<dbReference type="EMBL" id="JBEAFC010000008">
    <property type="protein sequence ID" value="KAL1545931.1"/>
    <property type="molecule type" value="Genomic_DNA"/>
</dbReference>
<gene>
    <name evidence="1" type="ORF">AAHA92_22599</name>
</gene>
<sequence>MNSPEKVLVHFKLHSPNFALAPFHRTSSTARTATRLRIRSKNIGYIGFPQCDFRSKRPDFLCLPSVFWFFRNYSTDSNVFKTINGR</sequence>
<comment type="caution">
    <text evidence="1">The sequence shown here is derived from an EMBL/GenBank/DDBJ whole genome shotgun (WGS) entry which is preliminary data.</text>
</comment>
<dbReference type="AlphaFoldDB" id="A0ABD1GP75"/>
<evidence type="ECO:0000313" key="2">
    <source>
        <dbReference type="Proteomes" id="UP001567538"/>
    </source>
</evidence>
<reference evidence="1 2" key="1">
    <citation type="submission" date="2024-06" db="EMBL/GenBank/DDBJ databases">
        <title>A chromosome level genome sequence of Diviner's sage (Salvia divinorum).</title>
        <authorList>
            <person name="Ford S.A."/>
            <person name="Ro D.-K."/>
            <person name="Ness R.W."/>
            <person name="Phillips M.A."/>
        </authorList>
    </citation>
    <scope>NUCLEOTIDE SEQUENCE [LARGE SCALE GENOMIC DNA]</scope>
    <source>
        <strain evidence="1">SAF-2024a</strain>
        <tissue evidence="1">Leaf</tissue>
    </source>
</reference>
<accession>A0ABD1GP75</accession>
<name>A0ABD1GP75_SALDI</name>